<comment type="catalytic activity">
    <reaction evidence="12">
        <text>L-lysyl-[protein] + O2 + H2O = (S)-2-amino-6-oxohexanoyl-[protein] + H2O2 + NH4(+)</text>
        <dbReference type="Rhea" id="RHEA:24544"/>
        <dbReference type="Rhea" id="RHEA-COMP:9752"/>
        <dbReference type="Rhea" id="RHEA-COMP:12448"/>
        <dbReference type="ChEBI" id="CHEBI:15377"/>
        <dbReference type="ChEBI" id="CHEBI:15379"/>
        <dbReference type="ChEBI" id="CHEBI:16240"/>
        <dbReference type="ChEBI" id="CHEBI:28938"/>
        <dbReference type="ChEBI" id="CHEBI:29969"/>
        <dbReference type="ChEBI" id="CHEBI:131803"/>
        <dbReference type="EC" id="1.4.3.13"/>
    </reaction>
</comment>
<evidence type="ECO:0000256" key="4">
    <source>
        <dbReference type="ARBA" id="ARBA00022477"/>
    </source>
</evidence>
<evidence type="ECO:0000256" key="5">
    <source>
        <dbReference type="ARBA" id="ARBA00022525"/>
    </source>
</evidence>
<keyword evidence="6" id="KW-0479">Metal-binding</keyword>
<dbReference type="GO" id="GO:0004720">
    <property type="term" value="F:protein-lysine 6-oxidase activity"/>
    <property type="evidence" value="ECO:0007669"/>
    <property type="project" value="UniProtKB-EC"/>
</dbReference>
<feature type="disulfide bond" evidence="13">
    <location>
        <begin position="207"/>
        <end position="271"/>
    </location>
</feature>
<evidence type="ECO:0000256" key="1">
    <source>
        <dbReference type="ARBA" id="ARBA00001935"/>
    </source>
</evidence>
<comment type="subcellular location">
    <subcellularLocation>
        <location evidence="2">Secreted</location>
        <location evidence="2">Extracellular space</location>
    </subcellularLocation>
</comment>
<evidence type="ECO:0000256" key="2">
    <source>
        <dbReference type="ARBA" id="ARBA00004239"/>
    </source>
</evidence>
<accession>A0AAN8S044</accession>
<dbReference type="EC" id="1.4.3.13" evidence="11"/>
<evidence type="ECO:0000256" key="11">
    <source>
        <dbReference type="ARBA" id="ARBA00038869"/>
    </source>
</evidence>
<comment type="caution">
    <text evidence="16">The sequence shown here is derived from an EMBL/GenBank/DDBJ whole genome shotgun (WGS) entry which is preliminary data.</text>
</comment>
<name>A0AAN8S044_POLSC</name>
<keyword evidence="4" id="KW-0886">LTQ</keyword>
<dbReference type="Pfam" id="PF00530">
    <property type="entry name" value="SRCR"/>
    <property type="match status" value="2"/>
</dbReference>
<evidence type="ECO:0000256" key="6">
    <source>
        <dbReference type="ARBA" id="ARBA00022723"/>
    </source>
</evidence>
<feature type="signal peptide" evidence="14">
    <location>
        <begin position="1"/>
        <end position="22"/>
    </location>
</feature>
<dbReference type="InterPro" id="IPR001190">
    <property type="entry name" value="SRCR"/>
</dbReference>
<dbReference type="InterPro" id="IPR050912">
    <property type="entry name" value="LOX-like_protein"/>
</dbReference>
<dbReference type="EMBL" id="JAWJWE010000041">
    <property type="protein sequence ID" value="KAK6618860.1"/>
    <property type="molecule type" value="Genomic_DNA"/>
</dbReference>
<dbReference type="PRINTS" id="PR00258">
    <property type="entry name" value="SPERACTRCPTR"/>
</dbReference>
<dbReference type="PROSITE" id="PS00420">
    <property type="entry name" value="SRCR_1"/>
    <property type="match status" value="1"/>
</dbReference>
<proteinExistence type="inferred from homology"/>
<dbReference type="AlphaFoldDB" id="A0AAN8S044"/>
<evidence type="ECO:0000313" key="17">
    <source>
        <dbReference type="Proteomes" id="UP001372834"/>
    </source>
</evidence>
<protein>
    <recommendedName>
        <fullName evidence="11">protein-lysine 6-oxidase</fullName>
        <ecNumber evidence="11">1.4.3.13</ecNumber>
    </recommendedName>
</protein>
<reference evidence="16 17" key="1">
    <citation type="submission" date="2023-10" db="EMBL/GenBank/DDBJ databases">
        <title>Genomes of two closely related lineages of the louse Polyplax serrata with different host specificities.</title>
        <authorList>
            <person name="Martinu J."/>
            <person name="Tarabai H."/>
            <person name="Stefka J."/>
            <person name="Hypsa V."/>
        </authorList>
    </citation>
    <scope>NUCLEOTIDE SEQUENCE [LARGE SCALE GENOMIC DNA]</scope>
    <source>
        <strain evidence="16">HR10_N</strain>
    </source>
</reference>
<comment type="cofactor">
    <cofactor evidence="1">
        <name>Cu cation</name>
        <dbReference type="ChEBI" id="CHEBI:23378"/>
    </cofactor>
</comment>
<evidence type="ECO:0000256" key="7">
    <source>
        <dbReference type="ARBA" id="ARBA00022772"/>
    </source>
</evidence>
<dbReference type="SMART" id="SM00202">
    <property type="entry name" value="SR"/>
    <property type="match status" value="2"/>
</dbReference>
<keyword evidence="5" id="KW-0964">Secreted</keyword>
<dbReference type="InterPro" id="IPR036772">
    <property type="entry name" value="SRCR-like_dom_sf"/>
</dbReference>
<dbReference type="PANTHER" id="PTHR45817">
    <property type="entry name" value="LYSYL OXIDASE-LIKE-RELATED"/>
    <property type="match status" value="1"/>
</dbReference>
<dbReference type="Gene3D" id="3.10.250.10">
    <property type="entry name" value="SRCR-like domain"/>
    <property type="match status" value="2"/>
</dbReference>
<comment type="caution">
    <text evidence="13">Lacks conserved residue(s) required for the propagation of feature annotation.</text>
</comment>
<evidence type="ECO:0000256" key="8">
    <source>
        <dbReference type="ARBA" id="ARBA00023002"/>
    </source>
</evidence>
<comment type="similarity">
    <text evidence="3">Belongs to the lysyl oxidase family.</text>
</comment>
<feature type="disulfide bond" evidence="13">
    <location>
        <begin position="251"/>
        <end position="261"/>
    </location>
</feature>
<keyword evidence="10 13" id="KW-1015">Disulfide bond</keyword>
<feature type="domain" description="SRCR" evidence="15">
    <location>
        <begin position="50"/>
        <end position="150"/>
    </location>
</feature>
<evidence type="ECO:0000256" key="3">
    <source>
        <dbReference type="ARBA" id="ARBA00007492"/>
    </source>
</evidence>
<dbReference type="GO" id="GO:0005615">
    <property type="term" value="C:extracellular space"/>
    <property type="evidence" value="ECO:0007669"/>
    <property type="project" value="TreeGrafter"/>
</dbReference>
<evidence type="ECO:0000259" key="15">
    <source>
        <dbReference type="PROSITE" id="PS50287"/>
    </source>
</evidence>
<dbReference type="GO" id="GO:0016020">
    <property type="term" value="C:membrane"/>
    <property type="evidence" value="ECO:0007669"/>
    <property type="project" value="InterPro"/>
</dbReference>
<feature type="domain" description="SRCR" evidence="15">
    <location>
        <begin position="181"/>
        <end position="284"/>
    </location>
</feature>
<keyword evidence="9" id="KW-0186">Copper</keyword>
<organism evidence="16 17">
    <name type="scientific">Polyplax serrata</name>
    <name type="common">Common mouse louse</name>
    <dbReference type="NCBI Taxonomy" id="468196"/>
    <lineage>
        <taxon>Eukaryota</taxon>
        <taxon>Metazoa</taxon>
        <taxon>Ecdysozoa</taxon>
        <taxon>Arthropoda</taxon>
        <taxon>Hexapoda</taxon>
        <taxon>Insecta</taxon>
        <taxon>Pterygota</taxon>
        <taxon>Neoptera</taxon>
        <taxon>Paraneoptera</taxon>
        <taxon>Psocodea</taxon>
        <taxon>Troctomorpha</taxon>
        <taxon>Phthiraptera</taxon>
        <taxon>Anoplura</taxon>
        <taxon>Polyplacidae</taxon>
        <taxon>Polyplax</taxon>
    </lineage>
</organism>
<dbReference type="SUPFAM" id="SSF56487">
    <property type="entry name" value="SRCR-like"/>
    <property type="match status" value="2"/>
</dbReference>
<gene>
    <name evidence="16" type="ORF">RUM43_013251</name>
</gene>
<sequence length="497" mass="56535">MNKKYLMFFVFLVFVNVSVVGGSSPEKYRERKKTLIKKYMRKVKRPEGIIRLVNGRGPFEGNVEIHHMGKWGSICDDEWDEKEANIVCRYLGYEKAIKPTHDSMFGSSRKRFWMDNLYCDGTEKSLSDCRFDGWGNSDCTENEAAGVVCDTPEAHIKEPTFVKPPKTKIKDKAKNDQAIQVRLRGGRIPQEGRVEIKVGNSDWGLICGDGWSLLEGNVVCKQLNLGYASDAVHTDFFGGGNSSMLLSGVQCRGNETGLQHCLHDDLGKIECPGKKGHYAGVVCSSQMADLVIDFEEIMRSIHLEDRQLYFLQCAMEENCVASQAYRIQKEDTHGWHLETRRLLRFTARIPNVGTADFRPFIPKHLWEWHSCHMHYHSMEVFATFDIMAKNGTKVAEGHKASFCLEDNQCLPGVEPRFACANYGDQGISVNCSDIYRYNIDCQWIDITELDPGVYQFKVSINPEFKVAEMNFENNAALCTLYYTETFAYVNNCSLVKP</sequence>
<keyword evidence="7" id="KW-0801">TPQ</keyword>
<dbReference type="FunFam" id="3.10.250.10:FF:000035">
    <property type="entry name" value="Lysyl oxidase-like 2"/>
    <property type="match status" value="1"/>
</dbReference>
<dbReference type="InterPro" id="IPR001695">
    <property type="entry name" value="Lysyl_oxidase"/>
</dbReference>
<evidence type="ECO:0000313" key="16">
    <source>
        <dbReference type="EMBL" id="KAK6618860.1"/>
    </source>
</evidence>
<dbReference type="InterPro" id="IPR019828">
    <property type="entry name" value="Lysyl_oxidase_CS"/>
</dbReference>
<evidence type="ECO:0000256" key="10">
    <source>
        <dbReference type="ARBA" id="ARBA00023157"/>
    </source>
</evidence>
<evidence type="ECO:0000256" key="12">
    <source>
        <dbReference type="ARBA" id="ARBA00047861"/>
    </source>
</evidence>
<dbReference type="PANTHER" id="PTHR45817:SF4">
    <property type="entry name" value="LYSYL OXIDASE-LIKE-RELATED"/>
    <property type="match status" value="1"/>
</dbReference>
<feature type="chain" id="PRO_5042989076" description="protein-lysine 6-oxidase" evidence="14">
    <location>
        <begin position="23"/>
        <end position="497"/>
    </location>
</feature>
<dbReference type="FunFam" id="3.10.250.10:FF:000008">
    <property type="entry name" value="Lysyl oxidase homolog 2"/>
    <property type="match status" value="1"/>
</dbReference>
<dbReference type="PROSITE" id="PS50287">
    <property type="entry name" value="SRCR_2"/>
    <property type="match status" value="2"/>
</dbReference>
<keyword evidence="8" id="KW-0560">Oxidoreductase</keyword>
<feature type="disulfide bond" evidence="13">
    <location>
        <begin position="119"/>
        <end position="129"/>
    </location>
</feature>
<dbReference type="PROSITE" id="PS00926">
    <property type="entry name" value="LYSYL_OXIDASE"/>
    <property type="match status" value="1"/>
</dbReference>
<feature type="disulfide bond" evidence="13">
    <location>
        <begin position="88"/>
        <end position="149"/>
    </location>
</feature>
<evidence type="ECO:0000256" key="13">
    <source>
        <dbReference type="PROSITE-ProRule" id="PRU00196"/>
    </source>
</evidence>
<keyword evidence="14" id="KW-0732">Signal</keyword>
<dbReference type="Proteomes" id="UP001372834">
    <property type="component" value="Unassembled WGS sequence"/>
</dbReference>
<evidence type="ECO:0000256" key="9">
    <source>
        <dbReference type="ARBA" id="ARBA00023008"/>
    </source>
</evidence>
<evidence type="ECO:0000256" key="14">
    <source>
        <dbReference type="SAM" id="SignalP"/>
    </source>
</evidence>
<dbReference type="Pfam" id="PF01186">
    <property type="entry name" value="Lysyl_oxidase"/>
    <property type="match status" value="1"/>
</dbReference>
<dbReference type="PRINTS" id="PR00074">
    <property type="entry name" value="LYSYLOXIDASE"/>
</dbReference>
<dbReference type="GO" id="GO:0005507">
    <property type="term" value="F:copper ion binding"/>
    <property type="evidence" value="ECO:0007669"/>
    <property type="project" value="InterPro"/>
</dbReference>
<feature type="disulfide bond" evidence="13">
    <location>
        <begin position="75"/>
        <end position="139"/>
    </location>
</feature>